<dbReference type="RefSeq" id="XP_040637545.1">
    <property type="nucleotide sequence ID" value="XM_040782270.1"/>
</dbReference>
<dbReference type="GeneID" id="63697394"/>
<reference evidence="5" key="1">
    <citation type="journal article" date="2014" name="Nat. Commun.">
        <title>Genomic adaptations of the halophilic Dead Sea filamentous fungus Eurotium rubrum.</title>
        <authorList>
            <person name="Kis-Papo T."/>
            <person name="Weig A.R."/>
            <person name="Riley R."/>
            <person name="Persoh D."/>
            <person name="Salamov A."/>
            <person name="Sun H."/>
            <person name="Lipzen A."/>
            <person name="Wasser S.P."/>
            <person name="Rambold G."/>
            <person name="Grigoriev I.V."/>
            <person name="Nevo E."/>
        </authorList>
    </citation>
    <scope>NUCLEOTIDE SEQUENCE [LARGE SCALE GENOMIC DNA]</scope>
    <source>
        <strain evidence="5">CBS 135680</strain>
    </source>
</reference>
<keyword evidence="5" id="KW-1185">Reference proteome</keyword>
<dbReference type="InterPro" id="IPR002347">
    <property type="entry name" value="SDR_fam"/>
</dbReference>
<dbReference type="InterPro" id="IPR036291">
    <property type="entry name" value="NAD(P)-bd_dom_sf"/>
</dbReference>
<evidence type="ECO:0000256" key="2">
    <source>
        <dbReference type="ARBA" id="ARBA00022857"/>
    </source>
</evidence>
<organism evidence="4 5">
    <name type="scientific">Aspergillus ruber (strain CBS 135680)</name>
    <dbReference type="NCBI Taxonomy" id="1388766"/>
    <lineage>
        <taxon>Eukaryota</taxon>
        <taxon>Fungi</taxon>
        <taxon>Dikarya</taxon>
        <taxon>Ascomycota</taxon>
        <taxon>Pezizomycotina</taxon>
        <taxon>Eurotiomycetes</taxon>
        <taxon>Eurotiomycetidae</taxon>
        <taxon>Eurotiales</taxon>
        <taxon>Aspergillaceae</taxon>
        <taxon>Aspergillus</taxon>
        <taxon>Aspergillus subgen. Aspergillus</taxon>
    </lineage>
</organism>
<dbReference type="GO" id="GO:0005737">
    <property type="term" value="C:cytoplasm"/>
    <property type="evidence" value="ECO:0007669"/>
    <property type="project" value="TreeGrafter"/>
</dbReference>
<dbReference type="OrthoDB" id="5371740at2759"/>
<gene>
    <name evidence="4" type="ORF">EURHEDRAFT_413854</name>
</gene>
<dbReference type="Pfam" id="PF00106">
    <property type="entry name" value="adh_short"/>
    <property type="match status" value="1"/>
</dbReference>
<dbReference type="Proteomes" id="UP000019804">
    <property type="component" value="Unassembled WGS sequence"/>
</dbReference>
<dbReference type="PANTHER" id="PTHR44229">
    <property type="entry name" value="15-HYDROXYPROSTAGLANDIN DEHYDROGENASE [NAD(+)]"/>
    <property type="match status" value="1"/>
</dbReference>
<evidence type="ECO:0000256" key="1">
    <source>
        <dbReference type="ARBA" id="ARBA00006484"/>
    </source>
</evidence>
<keyword evidence="3" id="KW-0560">Oxidoreductase</keyword>
<dbReference type="InterPro" id="IPR020904">
    <property type="entry name" value="Sc_DH/Rdtase_CS"/>
</dbReference>
<dbReference type="Gene3D" id="3.40.50.720">
    <property type="entry name" value="NAD(P)-binding Rossmann-like Domain"/>
    <property type="match status" value="1"/>
</dbReference>
<protein>
    <submittedName>
        <fullName evidence="4">NAD(P)-binding protein</fullName>
    </submittedName>
</protein>
<dbReference type="HOGENOM" id="CLU_010194_13_0_1"/>
<dbReference type="PROSITE" id="PS00061">
    <property type="entry name" value="ADH_SHORT"/>
    <property type="match status" value="1"/>
</dbReference>
<proteinExistence type="inferred from homology"/>
<dbReference type="AlphaFoldDB" id="A0A017SA83"/>
<dbReference type="EMBL" id="KK088429">
    <property type="protein sequence ID" value="EYE93857.1"/>
    <property type="molecule type" value="Genomic_DNA"/>
</dbReference>
<sequence>MGGETQVAIVTGATSGIGAEVAKFLAARGWKVAIVGRRRDVGVALAASLGPNVFFFQADVSQYESQAKVFRDVHRIWGQIDMFIPNAAVVDQSSFYQYGSHEKTVDEIPPEPNLSCTDADYKGVIYGVQLARHFMKFNQPHGGKIVVTSSVGGMFPHPSYPEYCGAKAAVNQFVRGVAPLLKQRENILINCVLPGIVATPIVPPEMIAAVTPQCVTQMETVLSAFQTFLDDTTGMAGEMLECSGDRCVLYPMPEYANGMATKRAVTVWEPLFRMMHGDDSRLQDAIP</sequence>
<dbReference type="GO" id="GO:0016491">
    <property type="term" value="F:oxidoreductase activity"/>
    <property type="evidence" value="ECO:0007669"/>
    <property type="project" value="UniProtKB-KW"/>
</dbReference>
<comment type="similarity">
    <text evidence="1">Belongs to the short-chain dehydrogenases/reductases (SDR) family.</text>
</comment>
<evidence type="ECO:0000313" key="5">
    <source>
        <dbReference type="Proteomes" id="UP000019804"/>
    </source>
</evidence>
<dbReference type="SUPFAM" id="SSF51735">
    <property type="entry name" value="NAD(P)-binding Rossmann-fold domains"/>
    <property type="match status" value="1"/>
</dbReference>
<accession>A0A017SA83</accession>
<name>A0A017SA83_ASPRC</name>
<dbReference type="PANTHER" id="PTHR44229:SF4">
    <property type="entry name" value="15-HYDROXYPROSTAGLANDIN DEHYDROGENASE [NAD(+)]"/>
    <property type="match status" value="1"/>
</dbReference>
<dbReference type="GO" id="GO:0044550">
    <property type="term" value="P:secondary metabolite biosynthetic process"/>
    <property type="evidence" value="ECO:0007669"/>
    <property type="project" value="UniProtKB-ARBA"/>
</dbReference>
<dbReference type="STRING" id="1388766.A0A017SA83"/>
<evidence type="ECO:0000256" key="3">
    <source>
        <dbReference type="ARBA" id="ARBA00023002"/>
    </source>
</evidence>
<dbReference type="PRINTS" id="PR00081">
    <property type="entry name" value="GDHRDH"/>
</dbReference>
<evidence type="ECO:0000313" key="4">
    <source>
        <dbReference type="EMBL" id="EYE93857.1"/>
    </source>
</evidence>
<keyword evidence="2" id="KW-0521">NADP</keyword>